<evidence type="ECO:0008006" key="3">
    <source>
        <dbReference type="Google" id="ProtNLM"/>
    </source>
</evidence>
<accession>A0ABP5UW16</accession>
<keyword evidence="2" id="KW-1185">Reference proteome</keyword>
<evidence type="ECO:0000313" key="2">
    <source>
        <dbReference type="Proteomes" id="UP001501444"/>
    </source>
</evidence>
<dbReference type="Proteomes" id="UP001501444">
    <property type="component" value="Unassembled WGS sequence"/>
</dbReference>
<dbReference type="Gene3D" id="1.10.287.1060">
    <property type="entry name" value="ESAT-6-like"/>
    <property type="match status" value="1"/>
</dbReference>
<protein>
    <recommendedName>
        <fullName evidence="3">WXG100 family type VII secretion target</fullName>
    </recommendedName>
</protein>
<gene>
    <name evidence="1" type="ORF">GCM10010170_099750</name>
</gene>
<comment type="caution">
    <text evidence="1">The sequence shown here is derived from an EMBL/GenBank/DDBJ whole genome shotgun (WGS) entry which is preliminary data.</text>
</comment>
<organism evidence="1 2">
    <name type="scientific">Dactylosporangium salmoneum</name>
    <dbReference type="NCBI Taxonomy" id="53361"/>
    <lineage>
        <taxon>Bacteria</taxon>
        <taxon>Bacillati</taxon>
        <taxon>Actinomycetota</taxon>
        <taxon>Actinomycetes</taxon>
        <taxon>Micromonosporales</taxon>
        <taxon>Micromonosporaceae</taxon>
        <taxon>Dactylosporangium</taxon>
    </lineage>
</organism>
<sequence length="148" mass="15880">MPVPPYYGDQSLVIRVDPDGMFVTMNQALVLYGQGVVDSIKRIVDIWNNLKLGWVGDTADEAKAFNDAWATAMINLFGTDANPDVGILTHIADAVILASINYGEAEDSVNKMFQQMSTSMIAGRVAGGLGAHGDPSRHLNDGPITENT</sequence>
<proteinExistence type="predicted"/>
<reference evidence="2" key="1">
    <citation type="journal article" date="2019" name="Int. J. Syst. Evol. Microbiol.">
        <title>The Global Catalogue of Microorganisms (GCM) 10K type strain sequencing project: providing services to taxonomists for standard genome sequencing and annotation.</title>
        <authorList>
            <consortium name="The Broad Institute Genomics Platform"/>
            <consortium name="The Broad Institute Genome Sequencing Center for Infectious Disease"/>
            <person name="Wu L."/>
            <person name="Ma J."/>
        </authorList>
    </citation>
    <scope>NUCLEOTIDE SEQUENCE [LARGE SCALE GENOMIC DNA]</scope>
    <source>
        <strain evidence="2">JCM 3272</strain>
    </source>
</reference>
<name>A0ABP5UW16_9ACTN</name>
<dbReference type="EMBL" id="BAAARV010000112">
    <property type="protein sequence ID" value="GAA2388468.1"/>
    <property type="molecule type" value="Genomic_DNA"/>
</dbReference>
<evidence type="ECO:0000313" key="1">
    <source>
        <dbReference type="EMBL" id="GAA2388468.1"/>
    </source>
</evidence>